<feature type="transmembrane region" description="Helical" evidence="5">
    <location>
        <begin position="86"/>
        <end position="105"/>
    </location>
</feature>
<dbReference type="Pfam" id="PF01758">
    <property type="entry name" value="SBF"/>
    <property type="match status" value="1"/>
</dbReference>
<evidence type="ECO:0000256" key="4">
    <source>
        <dbReference type="ARBA" id="ARBA00023136"/>
    </source>
</evidence>
<dbReference type="STRING" id="596152.DesU5LDRAFT_0248"/>
<comment type="subcellular location">
    <subcellularLocation>
        <location evidence="1">Membrane</location>
        <topology evidence="1">Multi-pass membrane protein</topology>
    </subcellularLocation>
</comment>
<dbReference type="eggNOG" id="COG0385">
    <property type="taxonomic scope" value="Bacteria"/>
</dbReference>
<dbReference type="AlphaFoldDB" id="I2PWQ8"/>
<protein>
    <submittedName>
        <fullName evidence="6">Putative Na+-dependent transporter</fullName>
    </submittedName>
</protein>
<dbReference type="PANTHER" id="PTHR10361">
    <property type="entry name" value="SODIUM-BILE ACID COTRANSPORTER"/>
    <property type="match status" value="1"/>
</dbReference>
<feature type="transmembrane region" description="Helical" evidence="5">
    <location>
        <begin position="117"/>
        <end position="137"/>
    </location>
</feature>
<feature type="transmembrane region" description="Helical" evidence="5">
    <location>
        <begin position="176"/>
        <end position="196"/>
    </location>
</feature>
<dbReference type="InterPro" id="IPR038770">
    <property type="entry name" value="Na+/solute_symporter_sf"/>
</dbReference>
<organism evidence="6">
    <name type="scientific">Desulfovibrio sp. U5L</name>
    <dbReference type="NCBI Taxonomy" id="596152"/>
    <lineage>
        <taxon>Bacteria</taxon>
        <taxon>Pseudomonadati</taxon>
        <taxon>Thermodesulfobacteriota</taxon>
        <taxon>Desulfovibrionia</taxon>
        <taxon>Desulfovibrionales</taxon>
        <taxon>Desulfovibrionaceae</taxon>
        <taxon>Desulfovibrio</taxon>
    </lineage>
</organism>
<feature type="transmembrane region" description="Helical" evidence="5">
    <location>
        <begin position="144"/>
        <end position="164"/>
    </location>
</feature>
<evidence type="ECO:0000313" key="6">
    <source>
        <dbReference type="EMBL" id="EIG51964.1"/>
    </source>
</evidence>
<feature type="transmembrane region" description="Helical" evidence="5">
    <location>
        <begin position="208"/>
        <end position="230"/>
    </location>
</feature>
<accession>I2PWQ8</accession>
<dbReference type="PANTHER" id="PTHR10361:SF28">
    <property type="entry name" value="P3 PROTEIN-RELATED"/>
    <property type="match status" value="1"/>
</dbReference>
<proteinExistence type="predicted"/>
<feature type="transmembrane region" description="Helical" evidence="5">
    <location>
        <begin position="30"/>
        <end position="50"/>
    </location>
</feature>
<keyword evidence="3 5" id="KW-1133">Transmembrane helix</keyword>
<sequence>MGRRGCGLDRPGGHSYVPEMLSRIARLIEGAFLPIALVCSGLALAVPGLFTWIAPYISPALGLIMFGMGLSLTFEDFAALFPKWRLVGLGVLLQFTIMPGVAWFLTQALGLPPETALGIILVGACPGGTASNVITYLAGGNLALSVTLTLATTLLAPLATPALVALLGGRTLAVDFGAMVGSVFWIVAFPVVDGLLLRRLLRRRLEPVLAVFPSVSILVIALVIACVVGLNRDTVLAFPGLVMLAVVLHNGCGFALGYAGARLFTASRADCIAIAVEVGMQNSGLGVALAKTYFTPAVALPSALFSLEQNLAGVTLAKWWRRGEKTARPPASCPRD</sequence>
<dbReference type="HOGENOM" id="CLU_034788_1_1_7"/>
<gene>
    <name evidence="6" type="ORF">DesU5LDRAFT_0248</name>
</gene>
<dbReference type="EMBL" id="JH600068">
    <property type="protein sequence ID" value="EIG51964.1"/>
    <property type="molecule type" value="Genomic_DNA"/>
</dbReference>
<evidence type="ECO:0000256" key="2">
    <source>
        <dbReference type="ARBA" id="ARBA00022692"/>
    </source>
</evidence>
<evidence type="ECO:0000256" key="5">
    <source>
        <dbReference type="SAM" id="Phobius"/>
    </source>
</evidence>
<dbReference type="GO" id="GO:0016020">
    <property type="term" value="C:membrane"/>
    <property type="evidence" value="ECO:0007669"/>
    <property type="project" value="UniProtKB-SubCell"/>
</dbReference>
<evidence type="ECO:0000256" key="1">
    <source>
        <dbReference type="ARBA" id="ARBA00004141"/>
    </source>
</evidence>
<dbReference type="InterPro" id="IPR002657">
    <property type="entry name" value="BilAc:Na_symport/Acr3"/>
</dbReference>
<name>I2PWQ8_9BACT</name>
<keyword evidence="4 5" id="KW-0472">Membrane</keyword>
<evidence type="ECO:0000256" key="3">
    <source>
        <dbReference type="ARBA" id="ARBA00022989"/>
    </source>
</evidence>
<feature type="transmembrane region" description="Helical" evidence="5">
    <location>
        <begin position="56"/>
        <end position="74"/>
    </location>
</feature>
<feature type="transmembrane region" description="Helical" evidence="5">
    <location>
        <begin position="236"/>
        <end position="259"/>
    </location>
</feature>
<reference evidence="6" key="1">
    <citation type="submission" date="2011-11" db="EMBL/GenBank/DDBJ databases">
        <title>Improved High-Quality Draft sequence of Desulfovibrio sp. U5L.</title>
        <authorList>
            <consortium name="US DOE Joint Genome Institute"/>
            <person name="Lucas S."/>
            <person name="Han J."/>
            <person name="Lapidus A."/>
            <person name="Cheng J.-F."/>
            <person name="Goodwin L."/>
            <person name="Pitluck S."/>
            <person name="Peters L."/>
            <person name="Ovchinnikova G."/>
            <person name="Held B."/>
            <person name="Detter J.C."/>
            <person name="Han C."/>
            <person name="Tapia R."/>
            <person name="Land M."/>
            <person name="Hauser L."/>
            <person name="Kyrpides N."/>
            <person name="Ivanova N."/>
            <person name="Pagani I."/>
            <person name="Gabster J."/>
            <person name="Walker C."/>
            <person name="Stolyar S."/>
            <person name="Stahl D."/>
            <person name="Arkin A."/>
            <person name="Dehal P."/>
            <person name="Hazen T."/>
            <person name="Woyke T."/>
        </authorList>
    </citation>
    <scope>NUCLEOTIDE SEQUENCE [LARGE SCALE GENOMIC DNA]</scope>
    <source>
        <strain evidence="6">U5L</strain>
    </source>
</reference>
<keyword evidence="2 5" id="KW-0812">Transmembrane</keyword>
<dbReference type="Gene3D" id="1.20.1530.20">
    <property type="match status" value="1"/>
</dbReference>
<dbReference type="InterPro" id="IPR004710">
    <property type="entry name" value="Bilac:Na_transpt"/>
</dbReference>